<gene>
    <name evidence="3" type="ORF">HYPSUDRAFT_1096887</name>
</gene>
<sequence length="347" mass="37275">MSSEAGLPSVSIQDSVLSTTFNSTMLGILLLGIYTTVYLGTLFIYLTKKSSRNLMVLAAITIIYVCNVAQISGQWVITKTLLLMAGQPKVASFSYALTATSHGWNVLLDEICVLTISGLADGLLIWRCYNVWDKSLSVIAVSSIFLLAEIGLYLSAIIIGCINHLNPATATVTATLNHLVSAAIFMTLGTTLLTTLLIVYRIHSTMRQNGLHRSRNPFQHILELLVQSAAPYAVVCLLFAIEGVVPENAVDSWRLYTVQNYTDVVFSIVAGMAPTVMVARVALASSGTVVHANSGAMTDLEFHAQSLGLATSHILGTRPQAGDSGTESRSSQTDEKKGGTEMLTKEI</sequence>
<dbReference type="AlphaFoldDB" id="A0A0D2NJC9"/>
<protein>
    <submittedName>
        <fullName evidence="3">Uncharacterized protein</fullName>
    </submittedName>
</protein>
<feature type="transmembrane region" description="Helical" evidence="2">
    <location>
        <begin position="25"/>
        <end position="47"/>
    </location>
</feature>
<organism evidence="3 4">
    <name type="scientific">Hypholoma sublateritium (strain FD-334 SS-4)</name>
    <dbReference type="NCBI Taxonomy" id="945553"/>
    <lineage>
        <taxon>Eukaryota</taxon>
        <taxon>Fungi</taxon>
        <taxon>Dikarya</taxon>
        <taxon>Basidiomycota</taxon>
        <taxon>Agaricomycotina</taxon>
        <taxon>Agaricomycetes</taxon>
        <taxon>Agaricomycetidae</taxon>
        <taxon>Agaricales</taxon>
        <taxon>Agaricineae</taxon>
        <taxon>Strophariaceae</taxon>
        <taxon>Hypholoma</taxon>
    </lineage>
</organism>
<feature type="transmembrane region" description="Helical" evidence="2">
    <location>
        <begin position="221"/>
        <end position="241"/>
    </location>
</feature>
<feature type="transmembrane region" description="Helical" evidence="2">
    <location>
        <begin position="106"/>
        <end position="126"/>
    </location>
</feature>
<feature type="transmembrane region" description="Helical" evidence="2">
    <location>
        <begin position="179"/>
        <end position="200"/>
    </location>
</feature>
<feature type="compositionally biased region" description="Basic and acidic residues" evidence="1">
    <location>
        <begin position="332"/>
        <end position="347"/>
    </location>
</feature>
<dbReference type="EMBL" id="KN817582">
    <property type="protein sequence ID" value="KJA18999.1"/>
    <property type="molecule type" value="Genomic_DNA"/>
</dbReference>
<keyword evidence="2" id="KW-1133">Transmembrane helix</keyword>
<dbReference type="OMA" id="ATIVVIM"/>
<feature type="transmembrane region" description="Helical" evidence="2">
    <location>
        <begin position="54"/>
        <end position="77"/>
    </location>
</feature>
<accession>A0A0D2NJC9</accession>
<dbReference type="STRING" id="945553.A0A0D2NJC9"/>
<evidence type="ECO:0000256" key="1">
    <source>
        <dbReference type="SAM" id="MobiDB-lite"/>
    </source>
</evidence>
<proteinExistence type="predicted"/>
<feature type="transmembrane region" description="Helical" evidence="2">
    <location>
        <begin position="261"/>
        <end position="283"/>
    </location>
</feature>
<keyword evidence="2" id="KW-0472">Membrane</keyword>
<evidence type="ECO:0000313" key="4">
    <source>
        <dbReference type="Proteomes" id="UP000054270"/>
    </source>
</evidence>
<keyword evidence="2" id="KW-0812">Transmembrane</keyword>
<dbReference type="OrthoDB" id="3265004at2759"/>
<keyword evidence="4" id="KW-1185">Reference proteome</keyword>
<feature type="transmembrane region" description="Helical" evidence="2">
    <location>
        <begin position="138"/>
        <end position="159"/>
    </location>
</feature>
<reference evidence="4" key="1">
    <citation type="submission" date="2014-04" db="EMBL/GenBank/DDBJ databases">
        <title>Evolutionary Origins and Diversification of the Mycorrhizal Mutualists.</title>
        <authorList>
            <consortium name="DOE Joint Genome Institute"/>
            <consortium name="Mycorrhizal Genomics Consortium"/>
            <person name="Kohler A."/>
            <person name="Kuo A."/>
            <person name="Nagy L.G."/>
            <person name="Floudas D."/>
            <person name="Copeland A."/>
            <person name="Barry K.W."/>
            <person name="Cichocki N."/>
            <person name="Veneault-Fourrey C."/>
            <person name="LaButti K."/>
            <person name="Lindquist E.A."/>
            <person name="Lipzen A."/>
            <person name="Lundell T."/>
            <person name="Morin E."/>
            <person name="Murat C."/>
            <person name="Riley R."/>
            <person name="Ohm R."/>
            <person name="Sun H."/>
            <person name="Tunlid A."/>
            <person name="Henrissat B."/>
            <person name="Grigoriev I.V."/>
            <person name="Hibbett D.S."/>
            <person name="Martin F."/>
        </authorList>
    </citation>
    <scope>NUCLEOTIDE SEQUENCE [LARGE SCALE GENOMIC DNA]</scope>
    <source>
        <strain evidence="4">FD-334 SS-4</strain>
    </source>
</reference>
<evidence type="ECO:0000256" key="2">
    <source>
        <dbReference type="SAM" id="Phobius"/>
    </source>
</evidence>
<name>A0A0D2NJC9_HYPSF</name>
<dbReference type="Proteomes" id="UP000054270">
    <property type="component" value="Unassembled WGS sequence"/>
</dbReference>
<evidence type="ECO:0000313" key="3">
    <source>
        <dbReference type="EMBL" id="KJA18999.1"/>
    </source>
</evidence>
<feature type="region of interest" description="Disordered" evidence="1">
    <location>
        <begin position="318"/>
        <end position="347"/>
    </location>
</feature>